<feature type="binding site" description="axial binding residue" evidence="9">
    <location>
        <position position="277"/>
    </location>
    <ligand>
        <name>heme</name>
        <dbReference type="ChEBI" id="CHEBI:30413"/>
    </ligand>
    <ligandPart>
        <name>Fe</name>
        <dbReference type="ChEBI" id="CHEBI:18248"/>
    </ligandPart>
</feature>
<keyword evidence="7 10" id="KW-0503">Monooxygenase</keyword>
<keyword evidence="12" id="KW-1185">Reference proteome</keyword>
<dbReference type="AlphaFoldDB" id="A0AA88I4Y7"/>
<dbReference type="InterPro" id="IPR002401">
    <property type="entry name" value="Cyt_P450_E_grp-I"/>
</dbReference>
<comment type="similarity">
    <text evidence="3 10">Belongs to the cytochrome P450 family.</text>
</comment>
<evidence type="ECO:0000256" key="2">
    <source>
        <dbReference type="ARBA" id="ARBA00004586"/>
    </source>
</evidence>
<dbReference type="InterPro" id="IPR050196">
    <property type="entry name" value="Cytochrome_P450_Monoox"/>
</dbReference>
<dbReference type="GO" id="GO:0016705">
    <property type="term" value="F:oxidoreductase activity, acting on paired donors, with incorporation or reduction of molecular oxygen"/>
    <property type="evidence" value="ECO:0007669"/>
    <property type="project" value="InterPro"/>
</dbReference>
<evidence type="ECO:0000256" key="10">
    <source>
        <dbReference type="RuleBase" id="RU000461"/>
    </source>
</evidence>
<comment type="subcellular location">
    <subcellularLocation>
        <location evidence="2">Endoplasmic reticulum membrane</location>
    </subcellularLocation>
</comment>
<dbReference type="PROSITE" id="PS00086">
    <property type="entry name" value="CYTOCHROME_P450"/>
    <property type="match status" value="1"/>
</dbReference>
<keyword evidence="8" id="KW-0472">Membrane</keyword>
<accession>A0AA88I4Y7</accession>
<keyword evidence="4 9" id="KW-0349">Heme</keyword>
<dbReference type="GO" id="GO:0005506">
    <property type="term" value="F:iron ion binding"/>
    <property type="evidence" value="ECO:0007669"/>
    <property type="project" value="InterPro"/>
</dbReference>
<evidence type="ECO:0000256" key="6">
    <source>
        <dbReference type="ARBA" id="ARBA00023004"/>
    </source>
</evidence>
<keyword evidence="10" id="KW-0560">Oxidoreductase</keyword>
<proteinExistence type="inferred from homology"/>
<evidence type="ECO:0000256" key="8">
    <source>
        <dbReference type="ARBA" id="ARBA00023136"/>
    </source>
</evidence>
<keyword evidence="9 10" id="KW-0479">Metal-binding</keyword>
<dbReference type="PANTHER" id="PTHR24291">
    <property type="entry name" value="CYTOCHROME P450 FAMILY 4"/>
    <property type="match status" value="1"/>
</dbReference>
<dbReference type="GO" id="GO:0020037">
    <property type="term" value="F:heme binding"/>
    <property type="evidence" value="ECO:0007669"/>
    <property type="project" value="InterPro"/>
</dbReference>
<gene>
    <name evidence="11" type="ORF">QYM36_002480</name>
</gene>
<organism evidence="11 12">
    <name type="scientific">Artemia franciscana</name>
    <name type="common">Brine shrimp</name>
    <name type="synonym">Artemia sanfranciscana</name>
    <dbReference type="NCBI Taxonomy" id="6661"/>
    <lineage>
        <taxon>Eukaryota</taxon>
        <taxon>Metazoa</taxon>
        <taxon>Ecdysozoa</taxon>
        <taxon>Arthropoda</taxon>
        <taxon>Crustacea</taxon>
        <taxon>Branchiopoda</taxon>
        <taxon>Anostraca</taxon>
        <taxon>Artemiidae</taxon>
        <taxon>Artemia</taxon>
    </lineage>
</organism>
<protein>
    <recommendedName>
        <fullName evidence="13">Cytochrome P450</fullName>
    </recommendedName>
</protein>
<evidence type="ECO:0008006" key="13">
    <source>
        <dbReference type="Google" id="ProtNLM"/>
    </source>
</evidence>
<dbReference type="PANTHER" id="PTHR24291:SF189">
    <property type="entry name" value="CYTOCHROME P450 4C3-RELATED"/>
    <property type="match status" value="1"/>
</dbReference>
<dbReference type="EMBL" id="JAVRJZ010000005">
    <property type="protein sequence ID" value="KAK2721925.1"/>
    <property type="molecule type" value="Genomic_DNA"/>
</dbReference>
<sequence length="331" mass="38046">MVGQKFFDIYPLTSLASLDAICECAMGVEVEAQCSEESEYVKAVKRASVIANARSVQPWYYSDFVFYLSATGREQKKLLRMLHDFTRKIIEQRREEFRNKEVDDETTSRKPVFLDLLLSKDLELSDSDIQEEVDTFMFEGHDTTGAGIAWCLYELGRHPEIQEKAFEEIQSVLAKYDGKIDSRSLSEMKYLEACIKETQRIRPSVPVVVREATEDFQSGEYVVPKGAQVSVLIMSIHMDPEFYPDPEKYNPERFFSGEQVKRHPYSFIPFSAGPRNCIGQRFAMLETKTTIALFLNKFIVRSKEPISAIKPQAELILKPDIGLFIEVIQRD</sequence>
<evidence type="ECO:0000256" key="9">
    <source>
        <dbReference type="PIRSR" id="PIRSR602401-1"/>
    </source>
</evidence>
<evidence type="ECO:0000256" key="5">
    <source>
        <dbReference type="ARBA" id="ARBA00022824"/>
    </source>
</evidence>
<dbReference type="PRINTS" id="PR00463">
    <property type="entry name" value="EP450I"/>
</dbReference>
<dbReference type="Proteomes" id="UP001187531">
    <property type="component" value="Unassembled WGS sequence"/>
</dbReference>
<dbReference type="InterPro" id="IPR001128">
    <property type="entry name" value="Cyt_P450"/>
</dbReference>
<dbReference type="GO" id="GO:0004497">
    <property type="term" value="F:monooxygenase activity"/>
    <property type="evidence" value="ECO:0007669"/>
    <property type="project" value="UniProtKB-KW"/>
</dbReference>
<comment type="cofactor">
    <cofactor evidence="1 9">
        <name>heme</name>
        <dbReference type="ChEBI" id="CHEBI:30413"/>
    </cofactor>
</comment>
<dbReference type="PRINTS" id="PR00385">
    <property type="entry name" value="P450"/>
</dbReference>
<keyword evidence="5" id="KW-0256">Endoplasmic reticulum</keyword>
<evidence type="ECO:0000256" key="7">
    <source>
        <dbReference type="ARBA" id="ARBA00023033"/>
    </source>
</evidence>
<evidence type="ECO:0000256" key="3">
    <source>
        <dbReference type="ARBA" id="ARBA00010617"/>
    </source>
</evidence>
<evidence type="ECO:0000256" key="4">
    <source>
        <dbReference type="ARBA" id="ARBA00022617"/>
    </source>
</evidence>
<dbReference type="Pfam" id="PF00067">
    <property type="entry name" value="p450"/>
    <property type="match status" value="1"/>
</dbReference>
<keyword evidence="6 9" id="KW-0408">Iron</keyword>
<dbReference type="InterPro" id="IPR036396">
    <property type="entry name" value="Cyt_P450_sf"/>
</dbReference>
<evidence type="ECO:0000313" key="11">
    <source>
        <dbReference type="EMBL" id="KAK2721925.1"/>
    </source>
</evidence>
<dbReference type="InterPro" id="IPR017972">
    <property type="entry name" value="Cyt_P450_CS"/>
</dbReference>
<dbReference type="Gene3D" id="1.10.630.10">
    <property type="entry name" value="Cytochrome P450"/>
    <property type="match status" value="1"/>
</dbReference>
<dbReference type="GO" id="GO:0005789">
    <property type="term" value="C:endoplasmic reticulum membrane"/>
    <property type="evidence" value="ECO:0007669"/>
    <property type="project" value="UniProtKB-SubCell"/>
</dbReference>
<name>A0AA88I4Y7_ARTSF</name>
<reference evidence="11" key="1">
    <citation type="submission" date="2023-07" db="EMBL/GenBank/DDBJ databases">
        <title>Chromosome-level genome assembly of Artemia franciscana.</title>
        <authorList>
            <person name="Jo E."/>
        </authorList>
    </citation>
    <scope>NUCLEOTIDE SEQUENCE</scope>
    <source>
        <tissue evidence="11">Whole body</tissue>
    </source>
</reference>
<comment type="caution">
    <text evidence="11">The sequence shown here is derived from an EMBL/GenBank/DDBJ whole genome shotgun (WGS) entry which is preliminary data.</text>
</comment>
<dbReference type="CDD" id="cd20628">
    <property type="entry name" value="CYP4"/>
    <property type="match status" value="1"/>
</dbReference>
<dbReference type="SUPFAM" id="SSF48264">
    <property type="entry name" value="Cytochrome P450"/>
    <property type="match status" value="1"/>
</dbReference>
<evidence type="ECO:0000256" key="1">
    <source>
        <dbReference type="ARBA" id="ARBA00001971"/>
    </source>
</evidence>
<evidence type="ECO:0000313" key="12">
    <source>
        <dbReference type="Proteomes" id="UP001187531"/>
    </source>
</evidence>